<organism evidence="2 3">
    <name type="scientific">Microbispora oryzae</name>
    <dbReference type="NCBI Taxonomy" id="2806554"/>
    <lineage>
        <taxon>Bacteria</taxon>
        <taxon>Bacillati</taxon>
        <taxon>Actinomycetota</taxon>
        <taxon>Actinomycetes</taxon>
        <taxon>Streptosporangiales</taxon>
        <taxon>Streptosporangiaceae</taxon>
        <taxon>Microbispora</taxon>
    </lineage>
</organism>
<dbReference type="EMBL" id="JAFCNB010000045">
    <property type="protein sequence ID" value="MBP2708685.1"/>
    <property type="molecule type" value="Genomic_DNA"/>
</dbReference>
<evidence type="ECO:0000256" key="1">
    <source>
        <dbReference type="SAM" id="SignalP"/>
    </source>
</evidence>
<dbReference type="RefSeq" id="WP_210159942.1">
    <property type="nucleotide sequence ID" value="NZ_JAFCNB010000045.1"/>
</dbReference>
<gene>
    <name evidence="2" type="ORF">JOL79_33425</name>
</gene>
<evidence type="ECO:0000313" key="2">
    <source>
        <dbReference type="EMBL" id="MBP2708685.1"/>
    </source>
</evidence>
<sequence>MKRSDPSSRPRRTTSRWPAVMAALLVATIGAQPAAAEQRSAPSESTATVAAAAGDIDGFTAGNAAIASVDLAGTWSFTPAGRSTTSIKVPGGGWYKQGFTDVSQAVYSRTVTVPDSGQPQ</sequence>
<proteinExistence type="predicted"/>
<dbReference type="Proteomes" id="UP000674234">
    <property type="component" value="Unassembled WGS sequence"/>
</dbReference>
<reference evidence="2" key="1">
    <citation type="submission" date="2021-02" db="EMBL/GenBank/DDBJ databases">
        <title>Draft genome sequence of Microbispora sp. RL4-1S isolated from rice leaves in Thailand.</title>
        <authorList>
            <person name="Muangham S."/>
            <person name="Duangmal K."/>
        </authorList>
    </citation>
    <scope>NUCLEOTIDE SEQUENCE</scope>
    <source>
        <strain evidence="2">RL4-1S</strain>
    </source>
</reference>
<protein>
    <recommendedName>
        <fullName evidence="4">Htaa domain-containing protein</fullName>
    </recommendedName>
</protein>
<keyword evidence="3" id="KW-1185">Reference proteome</keyword>
<name>A0A941ALJ5_9ACTN</name>
<evidence type="ECO:0008006" key="4">
    <source>
        <dbReference type="Google" id="ProtNLM"/>
    </source>
</evidence>
<feature type="chain" id="PRO_5037855378" description="Htaa domain-containing protein" evidence="1">
    <location>
        <begin position="37"/>
        <end position="120"/>
    </location>
</feature>
<evidence type="ECO:0000313" key="3">
    <source>
        <dbReference type="Proteomes" id="UP000674234"/>
    </source>
</evidence>
<keyword evidence="1" id="KW-0732">Signal</keyword>
<accession>A0A941ALJ5</accession>
<feature type="signal peptide" evidence="1">
    <location>
        <begin position="1"/>
        <end position="36"/>
    </location>
</feature>
<comment type="caution">
    <text evidence="2">The sequence shown here is derived from an EMBL/GenBank/DDBJ whole genome shotgun (WGS) entry which is preliminary data.</text>
</comment>
<dbReference type="AlphaFoldDB" id="A0A941ALJ5"/>